<dbReference type="InterPro" id="IPR009057">
    <property type="entry name" value="Homeodomain-like_sf"/>
</dbReference>
<evidence type="ECO:0000256" key="1">
    <source>
        <dbReference type="ARBA" id="ARBA00023015"/>
    </source>
</evidence>
<dbReference type="OrthoDB" id="9814200at2"/>
<keyword evidence="2 4" id="KW-0238">DNA-binding</keyword>
<dbReference type="Pfam" id="PF21993">
    <property type="entry name" value="TetR_C_13_2"/>
    <property type="match status" value="1"/>
</dbReference>
<sequence>MSREKLVSQLIDAFRLYGYDGASLSCLAKVTGLGKTNLYHYFPGGKEEMAKAALERVNTWLETCILQPLRSKAAPIDKLQAMCDQVSKFFNEGQNSCLWAVLALERSSNDLFHSQIKLALSQWIDAIAAVLEEVGLESQLARRRAEDAVLRIQGALVLARGLDDTTPFQRTMQTLTTDLFRN</sequence>
<dbReference type="EMBL" id="NAPY01000009">
    <property type="protein sequence ID" value="MUL36271.1"/>
    <property type="molecule type" value="Genomic_DNA"/>
</dbReference>
<dbReference type="Gene3D" id="1.10.357.10">
    <property type="entry name" value="Tetracycline Repressor, domain 2"/>
    <property type="match status" value="1"/>
</dbReference>
<dbReference type="InterPro" id="IPR054156">
    <property type="entry name" value="YxaF_TetR_C"/>
</dbReference>
<dbReference type="SUPFAM" id="SSF46689">
    <property type="entry name" value="Homeodomain-like"/>
    <property type="match status" value="1"/>
</dbReference>
<feature type="DNA-binding region" description="H-T-H motif" evidence="4">
    <location>
        <begin position="23"/>
        <end position="42"/>
    </location>
</feature>
<dbReference type="InterPro" id="IPR036271">
    <property type="entry name" value="Tet_transcr_reg_TetR-rel_C_sf"/>
</dbReference>
<keyword evidence="1" id="KW-0805">Transcription regulation</keyword>
<evidence type="ECO:0000256" key="3">
    <source>
        <dbReference type="ARBA" id="ARBA00023163"/>
    </source>
</evidence>
<dbReference type="PANTHER" id="PTHR47506">
    <property type="entry name" value="TRANSCRIPTIONAL REGULATORY PROTEIN"/>
    <property type="match status" value="1"/>
</dbReference>
<feature type="domain" description="HTH tetR-type" evidence="5">
    <location>
        <begin position="1"/>
        <end position="60"/>
    </location>
</feature>
<evidence type="ECO:0000256" key="4">
    <source>
        <dbReference type="PROSITE-ProRule" id="PRU00335"/>
    </source>
</evidence>
<dbReference type="Proteomes" id="UP000441797">
    <property type="component" value="Unassembled WGS sequence"/>
</dbReference>
<dbReference type="SUPFAM" id="SSF48498">
    <property type="entry name" value="Tetracyclin repressor-like, C-terminal domain"/>
    <property type="match status" value="1"/>
</dbReference>
<dbReference type="AlphaFoldDB" id="A0A6N8FTJ8"/>
<evidence type="ECO:0000313" key="7">
    <source>
        <dbReference type="Proteomes" id="UP000441797"/>
    </source>
</evidence>
<evidence type="ECO:0000313" key="6">
    <source>
        <dbReference type="EMBL" id="MUL36271.1"/>
    </source>
</evidence>
<dbReference type="GO" id="GO:0003677">
    <property type="term" value="F:DNA binding"/>
    <property type="evidence" value="ECO:0007669"/>
    <property type="project" value="UniProtKB-UniRule"/>
</dbReference>
<accession>A0A6N8FTJ8</accession>
<organism evidence="6 7">
    <name type="scientific">Gloeocapsopsis dulcis AAB1 = 1H9</name>
    <dbReference type="NCBI Taxonomy" id="1433147"/>
    <lineage>
        <taxon>Bacteria</taxon>
        <taxon>Bacillati</taxon>
        <taxon>Cyanobacteriota</taxon>
        <taxon>Cyanophyceae</taxon>
        <taxon>Oscillatoriophycideae</taxon>
        <taxon>Chroococcales</taxon>
        <taxon>Chroococcaceae</taxon>
        <taxon>Gloeocapsopsis</taxon>
        <taxon>Gloeocapsopsis dulcis</taxon>
    </lineage>
</organism>
<evidence type="ECO:0000256" key="2">
    <source>
        <dbReference type="ARBA" id="ARBA00023125"/>
    </source>
</evidence>
<proteinExistence type="predicted"/>
<dbReference type="InterPro" id="IPR001647">
    <property type="entry name" value="HTH_TetR"/>
</dbReference>
<reference evidence="6 7" key="1">
    <citation type="journal article" date="2019" name="Front. Microbiol.">
        <title>Genomic Features for Desiccation Tolerance and Sugar Biosynthesis in the Extremophile Gloeocapsopsis sp. UTEX B3054.</title>
        <authorList>
            <person name="Urrejola C."/>
            <person name="Alcorta J."/>
            <person name="Salas L."/>
            <person name="Vasquez M."/>
            <person name="Polz M.F."/>
            <person name="Vicuna R."/>
            <person name="Diez B."/>
        </authorList>
    </citation>
    <scope>NUCLEOTIDE SEQUENCE [LARGE SCALE GENOMIC DNA]</scope>
    <source>
        <strain evidence="6 7">1H9</strain>
    </source>
</reference>
<dbReference type="PANTHER" id="PTHR47506:SF3">
    <property type="entry name" value="HTH-TYPE TRANSCRIPTIONAL REGULATOR LMRA"/>
    <property type="match status" value="1"/>
</dbReference>
<dbReference type="Pfam" id="PF00440">
    <property type="entry name" value="TetR_N"/>
    <property type="match status" value="1"/>
</dbReference>
<dbReference type="PROSITE" id="PS50977">
    <property type="entry name" value="HTH_TETR_2"/>
    <property type="match status" value="1"/>
</dbReference>
<keyword evidence="3" id="KW-0804">Transcription</keyword>
<keyword evidence="7" id="KW-1185">Reference proteome</keyword>
<name>A0A6N8FTJ8_9CHRO</name>
<dbReference type="RefSeq" id="WP_105219307.1">
    <property type="nucleotide sequence ID" value="NZ_CAWNSU010000033.1"/>
</dbReference>
<gene>
    <name evidence="6" type="ORF">BWI75_07910</name>
</gene>
<protein>
    <submittedName>
        <fullName evidence="6">TetR family transcriptional regulator</fullName>
    </submittedName>
</protein>
<evidence type="ECO:0000259" key="5">
    <source>
        <dbReference type="PROSITE" id="PS50977"/>
    </source>
</evidence>
<comment type="caution">
    <text evidence="6">The sequence shown here is derived from an EMBL/GenBank/DDBJ whole genome shotgun (WGS) entry which is preliminary data.</text>
</comment>